<sequence>MVPSPLAGEGQDGGELSVITYNITPTPTLPRQGGGSFGDAGLDALHLIAYCNPLNICRKIDSRKLR</sequence>
<accession>B8FEP7</accession>
<organism evidence="1 2">
    <name type="scientific">Desulfatibacillum aliphaticivorans</name>
    <dbReference type="NCBI Taxonomy" id="218208"/>
    <lineage>
        <taxon>Bacteria</taxon>
        <taxon>Pseudomonadati</taxon>
        <taxon>Thermodesulfobacteriota</taxon>
        <taxon>Desulfobacteria</taxon>
        <taxon>Desulfobacterales</taxon>
        <taxon>Desulfatibacillaceae</taxon>
        <taxon>Desulfatibacillum</taxon>
    </lineage>
</organism>
<dbReference type="AlphaFoldDB" id="B8FEP7"/>
<proteinExistence type="predicted"/>
<dbReference type="KEGG" id="dal:Dalk_1877"/>
<gene>
    <name evidence="1" type="ordered locus">Dalk_1877</name>
</gene>
<name>B8FEP7_DESAL</name>
<keyword evidence="2" id="KW-1185">Reference proteome</keyword>
<dbReference type="EMBL" id="CP001322">
    <property type="protein sequence ID" value="ACL03574.1"/>
    <property type="molecule type" value="Genomic_DNA"/>
</dbReference>
<evidence type="ECO:0000313" key="1">
    <source>
        <dbReference type="EMBL" id="ACL03574.1"/>
    </source>
</evidence>
<evidence type="ECO:0000313" key="2">
    <source>
        <dbReference type="Proteomes" id="UP000000739"/>
    </source>
</evidence>
<dbReference type="Proteomes" id="UP000000739">
    <property type="component" value="Chromosome"/>
</dbReference>
<reference evidence="1 2" key="1">
    <citation type="journal article" date="2012" name="Environ. Microbiol.">
        <title>The genome sequence of Desulfatibacillum alkenivorans AK-01: a blueprint for anaerobic alkane oxidation.</title>
        <authorList>
            <person name="Callaghan A.V."/>
            <person name="Morris B.E."/>
            <person name="Pereira I.A."/>
            <person name="McInerney M.J."/>
            <person name="Austin R.N."/>
            <person name="Groves J.T."/>
            <person name="Kukor J.J."/>
            <person name="Suflita J.M."/>
            <person name="Young L.Y."/>
            <person name="Zylstra G.J."/>
            <person name="Wawrik B."/>
        </authorList>
    </citation>
    <scope>NUCLEOTIDE SEQUENCE [LARGE SCALE GENOMIC DNA]</scope>
    <source>
        <strain evidence="1 2">AK-01</strain>
    </source>
</reference>
<protein>
    <submittedName>
        <fullName evidence="1">Uncharacterized protein</fullName>
    </submittedName>
</protein>
<dbReference type="HOGENOM" id="CLU_2824011_0_0_7"/>